<name>A0AAD8SJ61_LOLMU</name>
<sequence length="120" mass="12945">MRCSSRSTSIPDSPLDAHDNLKVYAFGHSGLLPSRNRTTRTGTCTCTLKLSSYPWLKRSLILNSELGSLLVAAQDRGMLFDAQPALNALNTISMLPGLDLLEAGLFGEKQATSRTSRCGS</sequence>
<proteinExistence type="predicted"/>
<dbReference type="EMBL" id="JAUUTY010000004">
    <property type="protein sequence ID" value="KAK1652391.1"/>
    <property type="molecule type" value="Genomic_DNA"/>
</dbReference>
<comment type="caution">
    <text evidence="1">The sequence shown here is derived from an EMBL/GenBank/DDBJ whole genome shotgun (WGS) entry which is preliminary data.</text>
</comment>
<keyword evidence="2" id="KW-1185">Reference proteome</keyword>
<dbReference type="Proteomes" id="UP001231189">
    <property type="component" value="Unassembled WGS sequence"/>
</dbReference>
<evidence type="ECO:0000313" key="1">
    <source>
        <dbReference type="EMBL" id="KAK1652391.1"/>
    </source>
</evidence>
<gene>
    <name evidence="1" type="ORF">QYE76_070196</name>
</gene>
<reference evidence="1" key="1">
    <citation type="submission" date="2023-07" db="EMBL/GenBank/DDBJ databases">
        <title>A chromosome-level genome assembly of Lolium multiflorum.</title>
        <authorList>
            <person name="Chen Y."/>
            <person name="Copetti D."/>
            <person name="Kolliker R."/>
            <person name="Studer B."/>
        </authorList>
    </citation>
    <scope>NUCLEOTIDE SEQUENCE</scope>
    <source>
        <strain evidence="1">02402/16</strain>
        <tissue evidence="1">Leaf</tissue>
    </source>
</reference>
<accession>A0AAD8SJ61</accession>
<evidence type="ECO:0000313" key="2">
    <source>
        <dbReference type="Proteomes" id="UP001231189"/>
    </source>
</evidence>
<protein>
    <submittedName>
        <fullName evidence="1">Uncharacterized protein</fullName>
    </submittedName>
</protein>
<organism evidence="1 2">
    <name type="scientific">Lolium multiflorum</name>
    <name type="common">Italian ryegrass</name>
    <name type="synonym">Lolium perenne subsp. multiflorum</name>
    <dbReference type="NCBI Taxonomy" id="4521"/>
    <lineage>
        <taxon>Eukaryota</taxon>
        <taxon>Viridiplantae</taxon>
        <taxon>Streptophyta</taxon>
        <taxon>Embryophyta</taxon>
        <taxon>Tracheophyta</taxon>
        <taxon>Spermatophyta</taxon>
        <taxon>Magnoliopsida</taxon>
        <taxon>Liliopsida</taxon>
        <taxon>Poales</taxon>
        <taxon>Poaceae</taxon>
        <taxon>BOP clade</taxon>
        <taxon>Pooideae</taxon>
        <taxon>Poodae</taxon>
        <taxon>Poeae</taxon>
        <taxon>Poeae Chloroplast Group 2 (Poeae type)</taxon>
        <taxon>Loliodinae</taxon>
        <taxon>Loliinae</taxon>
        <taxon>Lolium</taxon>
    </lineage>
</organism>
<dbReference type="AlphaFoldDB" id="A0AAD8SJ61"/>